<dbReference type="EMBL" id="BAABFT010000003">
    <property type="protein sequence ID" value="GAA4316689.1"/>
    <property type="molecule type" value="Genomic_DNA"/>
</dbReference>
<dbReference type="Proteomes" id="UP001500582">
    <property type="component" value="Unassembled WGS sequence"/>
</dbReference>
<dbReference type="Pfam" id="PF00534">
    <property type="entry name" value="Glycos_transf_1"/>
    <property type="match status" value="1"/>
</dbReference>
<evidence type="ECO:0000313" key="2">
    <source>
        <dbReference type="EMBL" id="GAA4316689.1"/>
    </source>
</evidence>
<name>A0ABP8G3Q3_9SPHI</name>
<sequence>MKIILTHPTGNRNVRAVLDGLLRNDFLAEFETTLAIDPASAWLKVLPKVMQKELLRRSYDVSKDKIWSHEGLEIARMVLPKLKLKRYTNHENAFASTYSVYKDFDKAASKRLAKYAGQSKLNAVYAYEDGALEQFKRAKQLGLACIYDLPIAYWETGRKLMTEEADRLPQWAKTLGGGILDSEKKLERKTQEMELADVVVGPGSFVMDSVPAWAKTKKMIVSPFGSPSTTNTPVINHKKTDKPLRVLFAGSMGQRKGLGDLFAALNLVNSKNIELVVMGSMLETPEFYRSEFAGFTYEPGRSHAAVLELMRSCDVFCLPSIVEGRALVMQEAMSQGLPLIITANTGGADLIIEGETGFLVPIRSPQAIAEKLNWFLSNRDKVAAMGEQARLHAANYSWEKYGSTIINELKEFIL</sequence>
<reference evidence="3" key="1">
    <citation type="journal article" date="2019" name="Int. J. Syst. Evol. Microbiol.">
        <title>The Global Catalogue of Microorganisms (GCM) 10K type strain sequencing project: providing services to taxonomists for standard genome sequencing and annotation.</title>
        <authorList>
            <consortium name="The Broad Institute Genomics Platform"/>
            <consortium name="The Broad Institute Genome Sequencing Center for Infectious Disease"/>
            <person name="Wu L."/>
            <person name="Ma J."/>
        </authorList>
    </citation>
    <scope>NUCLEOTIDE SEQUENCE [LARGE SCALE GENOMIC DNA]</scope>
    <source>
        <strain evidence="3">JCM 17705</strain>
    </source>
</reference>
<gene>
    <name evidence="2" type="ORF">GCM10023149_13850</name>
</gene>
<organism evidence="2 3">
    <name type="scientific">Mucilaginibacter gynuensis</name>
    <dbReference type="NCBI Taxonomy" id="1302236"/>
    <lineage>
        <taxon>Bacteria</taxon>
        <taxon>Pseudomonadati</taxon>
        <taxon>Bacteroidota</taxon>
        <taxon>Sphingobacteriia</taxon>
        <taxon>Sphingobacteriales</taxon>
        <taxon>Sphingobacteriaceae</taxon>
        <taxon>Mucilaginibacter</taxon>
    </lineage>
</organism>
<dbReference type="PANTHER" id="PTHR12526">
    <property type="entry name" value="GLYCOSYLTRANSFERASE"/>
    <property type="match status" value="1"/>
</dbReference>
<keyword evidence="3" id="KW-1185">Reference proteome</keyword>
<dbReference type="SUPFAM" id="SSF53756">
    <property type="entry name" value="UDP-Glycosyltransferase/glycogen phosphorylase"/>
    <property type="match status" value="1"/>
</dbReference>
<dbReference type="RefSeq" id="WP_345210289.1">
    <property type="nucleotide sequence ID" value="NZ_BAABFT010000003.1"/>
</dbReference>
<dbReference type="Gene3D" id="3.40.50.2000">
    <property type="entry name" value="Glycogen Phosphorylase B"/>
    <property type="match status" value="1"/>
</dbReference>
<dbReference type="PANTHER" id="PTHR12526:SF636">
    <property type="entry name" value="BLL3647 PROTEIN"/>
    <property type="match status" value="1"/>
</dbReference>
<feature type="domain" description="Glycosyl transferase family 1" evidence="1">
    <location>
        <begin position="237"/>
        <end position="390"/>
    </location>
</feature>
<evidence type="ECO:0000259" key="1">
    <source>
        <dbReference type="Pfam" id="PF00534"/>
    </source>
</evidence>
<protein>
    <recommendedName>
        <fullName evidence="1">Glycosyl transferase family 1 domain-containing protein</fullName>
    </recommendedName>
</protein>
<accession>A0ABP8G3Q3</accession>
<dbReference type="InterPro" id="IPR001296">
    <property type="entry name" value="Glyco_trans_1"/>
</dbReference>
<proteinExistence type="predicted"/>
<comment type="caution">
    <text evidence="2">The sequence shown here is derived from an EMBL/GenBank/DDBJ whole genome shotgun (WGS) entry which is preliminary data.</text>
</comment>
<evidence type="ECO:0000313" key="3">
    <source>
        <dbReference type="Proteomes" id="UP001500582"/>
    </source>
</evidence>
<dbReference type="CDD" id="cd03801">
    <property type="entry name" value="GT4_PimA-like"/>
    <property type="match status" value="1"/>
</dbReference>